<evidence type="ECO:0000313" key="2">
    <source>
        <dbReference type="EMBL" id="ASJ55074.1"/>
    </source>
</evidence>
<accession>A0A220MJ10</accession>
<evidence type="ECO:0000313" key="3">
    <source>
        <dbReference type="Proteomes" id="UP000197781"/>
    </source>
</evidence>
<organism evidence="2 3">
    <name type="scientific">Brevibacillus formosus</name>
    <dbReference type="NCBI Taxonomy" id="54913"/>
    <lineage>
        <taxon>Bacteria</taxon>
        <taxon>Bacillati</taxon>
        <taxon>Bacillota</taxon>
        <taxon>Bacilli</taxon>
        <taxon>Bacillales</taxon>
        <taxon>Paenibacillaceae</taxon>
        <taxon>Brevibacillus</taxon>
    </lineage>
</organism>
<dbReference type="AlphaFoldDB" id="A0A220MJ10"/>
<keyword evidence="1" id="KW-0732">Signal</keyword>
<dbReference type="EMBL" id="CP018145">
    <property type="protein sequence ID" value="ASJ55074.1"/>
    <property type="molecule type" value="Genomic_DNA"/>
</dbReference>
<feature type="signal peptide" evidence="1">
    <location>
        <begin position="1"/>
        <end position="24"/>
    </location>
</feature>
<gene>
    <name evidence="2" type="ORF">BP422_16870</name>
</gene>
<feature type="chain" id="PRO_5012488179" evidence="1">
    <location>
        <begin position="25"/>
        <end position="71"/>
    </location>
</feature>
<sequence>MKKQFVFTKLLLIGMLACATTVSAHSSSNSNAGSHHHFIPNAKPTDWQDAKIMPLPGPDEWKTHVRLLKTD</sequence>
<dbReference type="KEGG" id="bfm:BP422_16870"/>
<proteinExistence type="predicted"/>
<reference evidence="2 3" key="1">
    <citation type="submission" date="2016-11" db="EMBL/GenBank/DDBJ databases">
        <authorList>
            <person name="Jaros S."/>
            <person name="Januszkiewicz K."/>
            <person name="Wedrychowicz H."/>
        </authorList>
    </citation>
    <scope>NUCLEOTIDE SEQUENCE [LARGE SCALE GENOMIC DNA]</scope>
    <source>
        <strain evidence="2 3">NF2</strain>
    </source>
</reference>
<protein>
    <submittedName>
        <fullName evidence="2">Uncharacterized protein</fullName>
    </submittedName>
</protein>
<evidence type="ECO:0000256" key="1">
    <source>
        <dbReference type="SAM" id="SignalP"/>
    </source>
</evidence>
<dbReference type="Proteomes" id="UP000197781">
    <property type="component" value="Chromosome"/>
</dbReference>
<name>A0A220MJ10_9BACL</name>